<name>C4A061_BRAFL</name>
<dbReference type="InParanoid" id="C4A061"/>
<reference evidence="1" key="1">
    <citation type="journal article" date="2008" name="Nature">
        <title>The amphioxus genome and the evolution of the chordate karyotype.</title>
        <authorList>
            <consortium name="US DOE Joint Genome Institute (JGI-PGF)"/>
            <person name="Putnam N.H."/>
            <person name="Butts T."/>
            <person name="Ferrier D.E.K."/>
            <person name="Furlong R.F."/>
            <person name="Hellsten U."/>
            <person name="Kawashima T."/>
            <person name="Robinson-Rechavi M."/>
            <person name="Shoguchi E."/>
            <person name="Terry A."/>
            <person name="Yu J.-K."/>
            <person name="Benito-Gutierrez E.L."/>
            <person name="Dubchak I."/>
            <person name="Garcia-Fernandez J."/>
            <person name="Gibson-Brown J.J."/>
            <person name="Grigoriev I.V."/>
            <person name="Horton A.C."/>
            <person name="de Jong P.J."/>
            <person name="Jurka J."/>
            <person name="Kapitonov V.V."/>
            <person name="Kohara Y."/>
            <person name="Kuroki Y."/>
            <person name="Lindquist E."/>
            <person name="Lucas S."/>
            <person name="Osoegawa K."/>
            <person name="Pennacchio L.A."/>
            <person name="Salamov A.A."/>
            <person name="Satou Y."/>
            <person name="Sauka-Spengler T."/>
            <person name="Schmutz J."/>
            <person name="Shin-I T."/>
            <person name="Toyoda A."/>
            <person name="Bronner-Fraser M."/>
            <person name="Fujiyama A."/>
            <person name="Holland L.Z."/>
            <person name="Holland P.W.H."/>
            <person name="Satoh N."/>
            <person name="Rokhsar D.S."/>
        </authorList>
    </citation>
    <scope>NUCLEOTIDE SEQUENCE [LARGE SCALE GENOMIC DNA]</scope>
    <source>
        <strain evidence="1">S238N-H82</strain>
        <tissue evidence="1">Testes</tissue>
    </source>
</reference>
<accession>C4A061</accession>
<gene>
    <name evidence="1" type="ORF">BRAFLDRAFT_111073</name>
</gene>
<sequence>MNANVIFPVPMWNVYVRDQDPRTNNHVEAAINRGDPRPRRKRKWRDRQARITRLREQYDNGQRTLMSEEKRERLGWLAHPKAAKTKFSNTILSDFYKEFNIKDNTEKCAKVVSFVQSMNTAAAGRFLADSFKIKSENDSHIIKENREKLCKVKKNVSDMHSKLLAHNDDLFKRGTNQLRQGRGTMYAFNTEYMAKKDLEGNHSKHRRQT</sequence>
<dbReference type="AlphaFoldDB" id="C4A061"/>
<organism>
    <name type="scientific">Branchiostoma floridae</name>
    <name type="common">Florida lancelet</name>
    <name type="synonym">Amphioxus</name>
    <dbReference type="NCBI Taxonomy" id="7739"/>
    <lineage>
        <taxon>Eukaryota</taxon>
        <taxon>Metazoa</taxon>
        <taxon>Chordata</taxon>
        <taxon>Cephalochordata</taxon>
        <taxon>Leptocardii</taxon>
        <taxon>Amphioxiformes</taxon>
        <taxon>Branchiostomatidae</taxon>
        <taxon>Branchiostoma</taxon>
    </lineage>
</organism>
<dbReference type="EMBL" id="GG666784">
    <property type="protein sequence ID" value="EEN41829.1"/>
    <property type="molecule type" value="Genomic_DNA"/>
</dbReference>
<proteinExistence type="predicted"/>
<protein>
    <submittedName>
        <fullName evidence="1">Uncharacterized protein</fullName>
    </submittedName>
</protein>
<evidence type="ECO:0000313" key="1">
    <source>
        <dbReference type="EMBL" id="EEN41829.1"/>
    </source>
</evidence>